<feature type="signal peptide" evidence="1">
    <location>
        <begin position="1"/>
        <end position="19"/>
    </location>
</feature>
<sequence length="559" mass="60353">MKFTIAVASLLLSWTIVRAVRIPTADTLNGTYTGIYSEAYNQDFFLGVPYATPPLADLRFKPPQSLNTTINGTRAATSYGTRCVGYGSSNLAESMSEDCLYLNIIRPSTNTSAINGSLPVAFWIHGGGFWEGSSDDPRYNLSFIVQQSVEVGQPMLAVSLNYRLSVWGFLYSNSIAGSGDTNVGLKDQRLALQWIQDNISGFGGDPTKVTIWGQGAGAVSVGLQLTAYGGDNEGLFRAAIMQSGGPIAYQGFNSTQFYQPLYDGIVNSVQPSSAYAEEYGLSINGTCGAAIDGLSCLQTASFDDLNAAINSTGSKSWFPVIDGSFLPMAPSQMLVNPTFAFAKVPILIGANTDEGAYFTPDSITTHADFVELTLVTELVAAYSDGNCNISSVNVTSCGTQGNSAWHKAATYLGDAAIIAPRRATARAFTHTLPSYSYRFNATPYGQTSATHGQEIPFVFNNIDGYGYDTNPFTDKPQSYYDLADFMSKTWVSFIATMDPNAWRSGNSSQPTWLEYVFTVANEFVFEGNGTYYIETDTYRAIGTRAINGGTEEIGIAYQR</sequence>
<name>A0A1L7XTH6_9HELO</name>
<gene>
    <name evidence="3" type="ORF">PAC_18240</name>
</gene>
<organism evidence="3 4">
    <name type="scientific">Phialocephala subalpina</name>
    <dbReference type="NCBI Taxonomy" id="576137"/>
    <lineage>
        <taxon>Eukaryota</taxon>
        <taxon>Fungi</taxon>
        <taxon>Dikarya</taxon>
        <taxon>Ascomycota</taxon>
        <taxon>Pezizomycotina</taxon>
        <taxon>Leotiomycetes</taxon>
        <taxon>Helotiales</taxon>
        <taxon>Mollisiaceae</taxon>
        <taxon>Phialocephala</taxon>
        <taxon>Phialocephala fortinii species complex</taxon>
    </lineage>
</organism>
<proteinExistence type="predicted"/>
<dbReference type="OrthoDB" id="408631at2759"/>
<dbReference type="InterPro" id="IPR050309">
    <property type="entry name" value="Type-B_Carboxylest/Lipase"/>
</dbReference>
<dbReference type="AlphaFoldDB" id="A0A1L7XTH6"/>
<dbReference type="PROSITE" id="PS00941">
    <property type="entry name" value="CARBOXYLESTERASE_B_2"/>
    <property type="match status" value="1"/>
</dbReference>
<dbReference type="InterPro" id="IPR029058">
    <property type="entry name" value="AB_hydrolase_fold"/>
</dbReference>
<feature type="domain" description="Carboxylesterase type B" evidence="2">
    <location>
        <begin position="23"/>
        <end position="518"/>
    </location>
</feature>
<reference evidence="3 4" key="1">
    <citation type="submission" date="2016-03" db="EMBL/GenBank/DDBJ databases">
        <authorList>
            <person name="Ploux O."/>
        </authorList>
    </citation>
    <scope>NUCLEOTIDE SEQUENCE [LARGE SCALE GENOMIC DNA]</scope>
    <source>
        <strain evidence="3 4">UAMH 11012</strain>
    </source>
</reference>
<dbReference type="PANTHER" id="PTHR11559">
    <property type="entry name" value="CARBOXYLESTERASE"/>
    <property type="match status" value="1"/>
</dbReference>
<feature type="chain" id="PRO_5012792609" evidence="1">
    <location>
        <begin position="20"/>
        <end position="559"/>
    </location>
</feature>
<dbReference type="InterPro" id="IPR019819">
    <property type="entry name" value="Carboxylesterase_B_CS"/>
</dbReference>
<evidence type="ECO:0000259" key="2">
    <source>
        <dbReference type="Pfam" id="PF00135"/>
    </source>
</evidence>
<evidence type="ECO:0000313" key="4">
    <source>
        <dbReference type="Proteomes" id="UP000184330"/>
    </source>
</evidence>
<dbReference type="EMBL" id="FJOG01000054">
    <property type="protein sequence ID" value="CZR68341.1"/>
    <property type="molecule type" value="Genomic_DNA"/>
</dbReference>
<dbReference type="STRING" id="576137.A0A1L7XTH6"/>
<keyword evidence="4" id="KW-1185">Reference proteome</keyword>
<evidence type="ECO:0000256" key="1">
    <source>
        <dbReference type="SAM" id="SignalP"/>
    </source>
</evidence>
<dbReference type="SUPFAM" id="SSF53474">
    <property type="entry name" value="alpha/beta-Hydrolases"/>
    <property type="match status" value="1"/>
</dbReference>
<dbReference type="Gene3D" id="3.40.50.1820">
    <property type="entry name" value="alpha/beta hydrolase"/>
    <property type="match status" value="1"/>
</dbReference>
<dbReference type="Proteomes" id="UP000184330">
    <property type="component" value="Unassembled WGS sequence"/>
</dbReference>
<dbReference type="InterPro" id="IPR002018">
    <property type="entry name" value="CarbesteraseB"/>
</dbReference>
<protein>
    <submittedName>
        <fullName evidence="3">Related to triacylglycerol lipase V</fullName>
    </submittedName>
</protein>
<accession>A0A1L7XTH6</accession>
<evidence type="ECO:0000313" key="3">
    <source>
        <dbReference type="EMBL" id="CZR68341.1"/>
    </source>
</evidence>
<dbReference type="Pfam" id="PF00135">
    <property type="entry name" value="COesterase"/>
    <property type="match status" value="1"/>
</dbReference>
<keyword evidence="1" id="KW-0732">Signal</keyword>